<evidence type="ECO:0000259" key="6">
    <source>
        <dbReference type="Pfam" id="PF10106"/>
    </source>
</evidence>
<feature type="domain" description="DUF2345" evidence="6">
    <location>
        <begin position="646"/>
        <end position="793"/>
    </location>
</feature>
<keyword evidence="9" id="KW-1185">Reference proteome</keyword>
<dbReference type="InterPro" id="IPR037026">
    <property type="entry name" value="Vgr_OB-fold_dom_sf"/>
</dbReference>
<evidence type="ECO:0000256" key="2">
    <source>
        <dbReference type="ARBA" id="ARBA00005558"/>
    </source>
</evidence>
<dbReference type="PANTHER" id="PTHR32305:SF15">
    <property type="entry name" value="PROTEIN RHSA-RELATED"/>
    <property type="match status" value="1"/>
</dbReference>
<dbReference type="InterPro" id="IPR006533">
    <property type="entry name" value="T6SS_Vgr_RhsGE"/>
</dbReference>
<dbReference type="RefSeq" id="WP_071072471.1">
    <property type="nucleotide sequence ID" value="NZ_CP017755.1"/>
</dbReference>
<feature type="coiled-coil region" evidence="4">
    <location>
        <begin position="599"/>
        <end position="626"/>
    </location>
</feature>
<dbReference type="EMBL" id="CP017755">
    <property type="protein sequence ID" value="AOZ09950.1"/>
    <property type="molecule type" value="Genomic_DNA"/>
</dbReference>
<dbReference type="InterPro" id="IPR028244">
    <property type="entry name" value="T6SS_Rhs_Vgr_dom"/>
</dbReference>
<comment type="similarity">
    <text evidence="2">Belongs to the VgrG protein family.</text>
</comment>
<evidence type="ECO:0000256" key="1">
    <source>
        <dbReference type="ARBA" id="ARBA00004613"/>
    </source>
</evidence>
<protein>
    <submittedName>
        <fullName evidence="8">Type IV secretion protein Rhs</fullName>
    </submittedName>
</protein>
<dbReference type="SUPFAM" id="SSF69279">
    <property type="entry name" value="Phage tail proteins"/>
    <property type="match status" value="2"/>
</dbReference>
<dbReference type="NCBIfam" id="TIGR03361">
    <property type="entry name" value="VI_Rhs_Vgr"/>
    <property type="match status" value="1"/>
</dbReference>
<evidence type="ECO:0000259" key="5">
    <source>
        <dbReference type="Pfam" id="PF04717"/>
    </source>
</evidence>
<dbReference type="InterPro" id="IPR018769">
    <property type="entry name" value="VgrG2_DUF2345"/>
</dbReference>
<name>A0ABN4TW65_9BURK</name>
<dbReference type="InterPro" id="IPR006531">
    <property type="entry name" value="Gp5/Vgr_OB"/>
</dbReference>
<dbReference type="SUPFAM" id="SSF69255">
    <property type="entry name" value="gp5 N-terminal domain-like"/>
    <property type="match status" value="1"/>
</dbReference>
<dbReference type="InterPro" id="IPR050708">
    <property type="entry name" value="T6SS_VgrG/RHS"/>
</dbReference>
<dbReference type="Pfam" id="PF10106">
    <property type="entry name" value="DUF2345"/>
    <property type="match status" value="1"/>
</dbReference>
<reference evidence="8 9" key="1">
    <citation type="submission" date="2016-10" db="EMBL/GenBank/DDBJ databases">
        <title>Complete genome sequences of three Cupriavidus strains isolated from various Malaysian environments.</title>
        <authorList>
            <person name="Abdullah A.A.-A."/>
            <person name="Shafie N.A.H."/>
            <person name="Lau N.S."/>
        </authorList>
    </citation>
    <scope>NUCLEOTIDE SEQUENCE [LARGE SCALE GENOMIC DNA]</scope>
    <source>
        <strain evidence="8 9">USMAA1020</strain>
    </source>
</reference>
<dbReference type="NCBIfam" id="TIGR01646">
    <property type="entry name" value="vgr_GE"/>
    <property type="match status" value="1"/>
</dbReference>
<evidence type="ECO:0000313" key="9">
    <source>
        <dbReference type="Proteomes" id="UP000177515"/>
    </source>
</evidence>
<keyword evidence="3" id="KW-0964">Secreted</keyword>
<dbReference type="Pfam" id="PF13296">
    <property type="entry name" value="T6SS_Vgr"/>
    <property type="match status" value="1"/>
</dbReference>
<dbReference type="PANTHER" id="PTHR32305">
    <property type="match status" value="1"/>
</dbReference>
<dbReference type="Pfam" id="PF05954">
    <property type="entry name" value="Phage_GPD"/>
    <property type="match status" value="1"/>
</dbReference>
<evidence type="ECO:0000313" key="8">
    <source>
        <dbReference type="EMBL" id="AOZ09950.1"/>
    </source>
</evidence>
<accession>A0ABN4TW65</accession>
<dbReference type="Gene3D" id="2.30.110.50">
    <property type="match status" value="1"/>
</dbReference>
<dbReference type="Gene3D" id="2.40.50.230">
    <property type="entry name" value="Gp5 N-terminal domain"/>
    <property type="match status" value="1"/>
</dbReference>
<comment type="subcellular location">
    <subcellularLocation>
        <location evidence="1">Secreted</location>
    </subcellularLocation>
</comment>
<proteinExistence type="inferred from homology"/>
<dbReference type="InterPro" id="IPR017847">
    <property type="entry name" value="T6SS_RhsGE_Vgr_subset"/>
</dbReference>
<evidence type="ECO:0000259" key="7">
    <source>
        <dbReference type="Pfam" id="PF13296"/>
    </source>
</evidence>
<dbReference type="Proteomes" id="UP000177515">
    <property type="component" value="Chromosome 2"/>
</dbReference>
<gene>
    <name evidence="8" type="ORF">BKK80_30210</name>
</gene>
<dbReference type="Pfam" id="PF04717">
    <property type="entry name" value="Phage_base_V"/>
    <property type="match status" value="1"/>
</dbReference>
<dbReference type="Gene3D" id="3.55.50.10">
    <property type="entry name" value="Baseplate protein-like domains"/>
    <property type="match status" value="1"/>
</dbReference>
<dbReference type="Gene3D" id="4.10.220.110">
    <property type="match status" value="1"/>
</dbReference>
<keyword evidence="4" id="KW-0175">Coiled coil</keyword>
<evidence type="ECO:0000256" key="4">
    <source>
        <dbReference type="SAM" id="Coils"/>
    </source>
</evidence>
<organism evidence="8 9">
    <name type="scientific">Cupriavidus malaysiensis</name>
    <dbReference type="NCBI Taxonomy" id="367825"/>
    <lineage>
        <taxon>Bacteria</taxon>
        <taxon>Pseudomonadati</taxon>
        <taxon>Pseudomonadota</taxon>
        <taxon>Betaproteobacteria</taxon>
        <taxon>Burkholderiales</taxon>
        <taxon>Burkholderiaceae</taxon>
        <taxon>Cupriavidus</taxon>
    </lineage>
</organism>
<feature type="domain" description="Gp5/Type VI secretion system Vgr protein OB-fold" evidence="5">
    <location>
        <begin position="419"/>
        <end position="482"/>
    </location>
</feature>
<dbReference type="SUPFAM" id="SSF69349">
    <property type="entry name" value="Phage fibre proteins"/>
    <property type="match status" value="1"/>
</dbReference>
<evidence type="ECO:0000256" key="3">
    <source>
        <dbReference type="ARBA" id="ARBA00022525"/>
    </source>
</evidence>
<sequence length="822" mass="90303">MGNRSAHSPPNVKVSGPALPELLGQPTLVFSRLSGTDNLNALFEYELELRTPDERSPVFGPAANLDKKALQGTAVTVEIALDGAGVGLQGGIGAGKREITGLVTQVRGPYPVGRQIAYQLTLRPWLWLATLRSDYKIFQHKTVVEILDELLGNYIFPVEKRLDAGRYPKRVFQQQYGETDFDFFQRLTQEWGISWFIDHANGRQRLVLTDGNGAFQRIPSAAYHTIRWQPAADRIDEEHIHEFELIDRLVSGEWRAGDYDFVKPRGDLSVSSADPRDTAHATQSIYEYPGDHAQPTTGNDPWDEGRFIARIRMEELRQRGVRAKAKGNLRAIAPGRIFTLKNYIGREANRDYLIFATRLRLEDVGEASGTALRWQCEVEFEVQPANEIFRPVRTQPKPIMHGPLQARVTGPAGHPIHTDEYGRIKVQMPYDLYGSNDENSSCYLRVSDAWGGHRYGSTHLPRVGSEVLVEALNGDPDSLIVTCRVNNRQNLPPWNLPDQQAISGFRSEELPAADGTPGARHNKMLADDTAGEPQVQIGSDYRHSELALGHIVAIPGWEGRKEKRGEGFELRTDAWGAVRAESGLLISTCKRAGGHALSMAEMVDDLQRAEQQTAQLADAARKVDAQDGEQKDVADAIGRQHAALKGDGPLKELAAPHLALASPAGIVTSTPGLTHLQSGTHLAVTTGEHMSVTTHGGFFASIRKAWRVFVYEAGMRFVAAAGNIDIQALKDSINLLAKLEITATAERIRIKAKTELLLDGGTSYLKLTEGGIEHGTNGAWTVHAASKSLTGPSSLPVELQPKQVCLECLLKAALRNAAVVPR</sequence>
<feature type="domain" description="Putative type VI secretion system Rhs element associated Vgr" evidence="7">
    <location>
        <begin position="518"/>
        <end position="620"/>
    </location>
</feature>